<dbReference type="Gene3D" id="1.10.10.10">
    <property type="entry name" value="Winged helix-like DNA-binding domain superfamily/Winged helix DNA-binding domain"/>
    <property type="match status" value="1"/>
</dbReference>
<protein>
    <submittedName>
        <fullName evidence="1">MarR family transcriptional regulator</fullName>
    </submittedName>
</protein>
<dbReference type="InterPro" id="IPR036388">
    <property type="entry name" value="WH-like_DNA-bd_sf"/>
</dbReference>
<name>A0A6S4PCT1_9CAUD</name>
<proteinExistence type="predicted"/>
<dbReference type="EMBL" id="AP013542">
    <property type="protein sequence ID" value="BAQ94187.1"/>
    <property type="molecule type" value="Genomic_DNA"/>
</dbReference>
<dbReference type="RefSeq" id="YP_010761282.1">
    <property type="nucleotide sequence ID" value="NC_047702.1"/>
</dbReference>
<dbReference type="GeneID" id="80034360"/>
<accession>A0A6S4PCT1</accession>
<evidence type="ECO:0000313" key="2">
    <source>
        <dbReference type="Proteomes" id="UP000504827"/>
    </source>
</evidence>
<dbReference type="SUPFAM" id="SSF46785">
    <property type="entry name" value="Winged helix' DNA-binding domain"/>
    <property type="match status" value="1"/>
</dbReference>
<sequence>MSSGKNLLRIIEEMRKFDSQLEAQAISVFFYVAEKSGKDGVAMQSISEDLDIAQSSVSRNCYKLADVNRHRKSGIGLLQTFEDPLERRRKLVRLTSKGKRVYNTLLEWVK</sequence>
<dbReference type="KEGG" id="vg:80034360"/>
<dbReference type="Proteomes" id="UP000504827">
    <property type="component" value="Segment"/>
</dbReference>
<evidence type="ECO:0000313" key="1">
    <source>
        <dbReference type="EMBL" id="BAQ94187.1"/>
    </source>
</evidence>
<reference evidence="1 2" key="1">
    <citation type="journal article" date="2013" name="PLoS Genet.">
        <title>Expanding the Marine Virosphere Using Metagenomics.</title>
        <authorList>
            <person name="Mizuno C.M."/>
            <person name="Rodriguez-Valera F."/>
            <person name="Kimes N.E."/>
            <person name="Ghai R."/>
        </authorList>
    </citation>
    <scope>NUCLEOTIDE SEQUENCE [LARGE SCALE GENOMIC DNA]</scope>
    <source>
        <strain evidence="1">UvMED-CGR-U-MedDCM-OCT-S35-C6</strain>
    </source>
</reference>
<keyword evidence="2" id="KW-1185">Reference proteome</keyword>
<organism evidence="1 2">
    <name type="scientific">uncultured phage_MedDCM-OCT-S35-C6</name>
    <dbReference type="NCBI Taxonomy" id="2741075"/>
    <lineage>
        <taxon>Viruses</taxon>
        <taxon>Duplodnaviria</taxon>
        <taxon>Heunggongvirae</taxon>
        <taxon>Uroviricota</taxon>
        <taxon>Caudoviricetes</taxon>
        <taxon>Autographivirales</taxon>
        <taxon>Pelagivirus</taxon>
        <taxon>Pelagivirus S35C6</taxon>
    </lineage>
</organism>
<dbReference type="InterPro" id="IPR036390">
    <property type="entry name" value="WH_DNA-bd_sf"/>
</dbReference>